<dbReference type="Gene3D" id="3.30.1310.10">
    <property type="entry name" value="Nucleoid-associated protein YbaB-like domain"/>
    <property type="match status" value="1"/>
</dbReference>
<organism evidence="1 2">
    <name type="scientific">Spirilliplanes yamanashiensis</name>
    <dbReference type="NCBI Taxonomy" id="42233"/>
    <lineage>
        <taxon>Bacteria</taxon>
        <taxon>Bacillati</taxon>
        <taxon>Actinomycetota</taxon>
        <taxon>Actinomycetes</taxon>
        <taxon>Micromonosporales</taxon>
        <taxon>Micromonosporaceae</taxon>
        <taxon>Spirilliplanes</taxon>
    </lineage>
</organism>
<evidence type="ECO:0008006" key="3">
    <source>
        <dbReference type="Google" id="ProtNLM"/>
    </source>
</evidence>
<dbReference type="EMBL" id="BOOY01000024">
    <property type="protein sequence ID" value="GIJ03732.1"/>
    <property type="molecule type" value="Genomic_DNA"/>
</dbReference>
<reference evidence="1" key="1">
    <citation type="submission" date="2021-01" db="EMBL/GenBank/DDBJ databases">
        <title>Whole genome shotgun sequence of Spirilliplanes yamanashiensis NBRC 15828.</title>
        <authorList>
            <person name="Komaki H."/>
            <person name="Tamura T."/>
        </authorList>
    </citation>
    <scope>NUCLEOTIDE SEQUENCE</scope>
    <source>
        <strain evidence="1">NBRC 15828</strain>
    </source>
</reference>
<evidence type="ECO:0000313" key="1">
    <source>
        <dbReference type="EMBL" id="GIJ03732.1"/>
    </source>
</evidence>
<dbReference type="Pfam" id="PF02575">
    <property type="entry name" value="YbaB_DNA_bd"/>
    <property type="match status" value="1"/>
</dbReference>
<evidence type="ECO:0000313" key="2">
    <source>
        <dbReference type="Proteomes" id="UP000652013"/>
    </source>
</evidence>
<dbReference type="GO" id="GO:0003677">
    <property type="term" value="F:DNA binding"/>
    <property type="evidence" value="ECO:0007669"/>
    <property type="project" value="InterPro"/>
</dbReference>
<dbReference type="RefSeq" id="WP_203939003.1">
    <property type="nucleotide sequence ID" value="NZ_BAAAGJ010000002.1"/>
</dbReference>
<dbReference type="InterPro" id="IPR036894">
    <property type="entry name" value="YbaB-like_sf"/>
</dbReference>
<dbReference type="AlphaFoldDB" id="A0A8J4DJ29"/>
<sequence length="108" mass="11800">MAREIDEAWIEEAVERHRRLESLRAQLDEAAAGTRVTVRSPDGSVEVVVTAAGAIVDVHILGSLQRRTNDDVSRSVRQAVVAAADAARWARAKLHDEVFSAYLPLAGR</sequence>
<comment type="caution">
    <text evidence="1">The sequence shown here is derived from an EMBL/GenBank/DDBJ whole genome shotgun (WGS) entry which is preliminary data.</text>
</comment>
<gene>
    <name evidence="1" type="ORF">Sya03_30840</name>
</gene>
<dbReference type="Proteomes" id="UP000652013">
    <property type="component" value="Unassembled WGS sequence"/>
</dbReference>
<dbReference type="SUPFAM" id="SSF82607">
    <property type="entry name" value="YbaB-like"/>
    <property type="match status" value="1"/>
</dbReference>
<accession>A0A8J4DJ29</accession>
<protein>
    <recommendedName>
        <fullName evidence="3">YbaB/EbfC DNA-binding family protein</fullName>
    </recommendedName>
</protein>
<keyword evidence="2" id="KW-1185">Reference proteome</keyword>
<dbReference type="InterPro" id="IPR004401">
    <property type="entry name" value="YbaB/EbfC"/>
</dbReference>
<proteinExistence type="predicted"/>
<name>A0A8J4DJ29_9ACTN</name>